<protein>
    <submittedName>
        <fullName evidence="3">Mannose/cellobiose epimerase-like protein (N-acyl-D-glucosamine 2-epimerase family)</fullName>
    </submittedName>
</protein>
<dbReference type="InterPro" id="IPR008928">
    <property type="entry name" value="6-hairpin_glycosidase_sf"/>
</dbReference>
<dbReference type="Proteomes" id="UP000293852">
    <property type="component" value="Unassembled WGS sequence"/>
</dbReference>
<organism evidence="3 4">
    <name type="scientific">Xylanimonas ulmi</name>
    <dbReference type="NCBI Taxonomy" id="228973"/>
    <lineage>
        <taxon>Bacteria</taxon>
        <taxon>Bacillati</taxon>
        <taxon>Actinomycetota</taxon>
        <taxon>Actinomycetes</taxon>
        <taxon>Micrococcales</taxon>
        <taxon>Promicromonosporaceae</taxon>
        <taxon>Xylanimonas</taxon>
    </lineage>
</organism>
<dbReference type="OrthoDB" id="9806359at2"/>
<evidence type="ECO:0000313" key="3">
    <source>
        <dbReference type="EMBL" id="RZS62883.1"/>
    </source>
</evidence>
<dbReference type="Pfam" id="PF07221">
    <property type="entry name" value="GlcNAc_2-epim"/>
    <property type="match status" value="1"/>
</dbReference>
<dbReference type="GO" id="GO:0005975">
    <property type="term" value="P:carbohydrate metabolic process"/>
    <property type="evidence" value="ECO:0007669"/>
    <property type="project" value="InterPro"/>
</dbReference>
<dbReference type="InterPro" id="IPR010819">
    <property type="entry name" value="AGE/CE"/>
</dbReference>
<dbReference type="Gene3D" id="1.50.10.10">
    <property type="match status" value="1"/>
</dbReference>
<proteinExistence type="inferred from homology"/>
<reference evidence="3 4" key="1">
    <citation type="submission" date="2019-02" db="EMBL/GenBank/DDBJ databases">
        <title>Sequencing the genomes of 1000 actinobacteria strains.</title>
        <authorList>
            <person name="Klenk H.-P."/>
        </authorList>
    </citation>
    <scope>NUCLEOTIDE SEQUENCE [LARGE SCALE GENOMIC DNA]</scope>
    <source>
        <strain evidence="3 4">DSM 16932</strain>
    </source>
</reference>
<dbReference type="AlphaFoldDB" id="A0A4Q7M712"/>
<evidence type="ECO:0000256" key="2">
    <source>
        <dbReference type="ARBA" id="ARBA00023235"/>
    </source>
</evidence>
<gene>
    <name evidence="3" type="ORF">EV386_3239</name>
</gene>
<keyword evidence="4" id="KW-1185">Reference proteome</keyword>
<dbReference type="SUPFAM" id="SSF48208">
    <property type="entry name" value="Six-hairpin glycosidases"/>
    <property type="match status" value="1"/>
</dbReference>
<comment type="similarity">
    <text evidence="1">Belongs to the N-acylglucosamine 2-epimerase family.</text>
</comment>
<name>A0A4Q7M712_9MICO</name>
<keyword evidence="2" id="KW-0413">Isomerase</keyword>
<accession>A0A4Q7M712</accession>
<dbReference type="RefSeq" id="WP_130416318.1">
    <property type="nucleotide sequence ID" value="NZ_SGWX01000001.1"/>
</dbReference>
<evidence type="ECO:0000313" key="4">
    <source>
        <dbReference type="Proteomes" id="UP000293852"/>
    </source>
</evidence>
<comment type="caution">
    <text evidence="3">The sequence shown here is derived from an EMBL/GenBank/DDBJ whole genome shotgun (WGS) entry which is preliminary data.</text>
</comment>
<dbReference type="PANTHER" id="PTHR15108">
    <property type="entry name" value="N-ACYLGLUCOSAMINE-2-EPIMERASE"/>
    <property type="match status" value="1"/>
</dbReference>
<dbReference type="GO" id="GO:0016853">
    <property type="term" value="F:isomerase activity"/>
    <property type="evidence" value="ECO:0007669"/>
    <property type="project" value="UniProtKB-KW"/>
</dbReference>
<evidence type="ECO:0000256" key="1">
    <source>
        <dbReference type="ARBA" id="ARBA00008558"/>
    </source>
</evidence>
<dbReference type="EMBL" id="SGWX01000001">
    <property type="protein sequence ID" value="RZS62883.1"/>
    <property type="molecule type" value="Genomic_DNA"/>
</dbReference>
<dbReference type="InterPro" id="IPR012341">
    <property type="entry name" value="6hp_glycosidase-like_sf"/>
</dbReference>
<sequence length="419" mass="44997">MTALSGSVAATWPSSPTHRRWLDDEARRLLAFGAAAARPAADGGAAYLDDDGRPDASRGVQTWITARTVHSFALGHLLGVPGCAPVADAALAGLTGVLRDEEHGGWFHAVASSGEPDRGAGKSAYDHAFVMLAGASATIAGRPGGPGLLAAATQTYLDKFWDEETGRPVDTWDHTFTTVDGYRGLNAMMHSVEAMLTVASAVEAGQGAAWVDRAARAVSFVVDMAAAHAGRLPEHFGPDWEPALDLNADRPGDQFKPYGATPGHGLEWARLLLHLEAMRPADRLVETAVTLFDRAVADAWAADGADGFVYTTDWSGAPVVRTRMHWVVTEGIAAAAALYARTGQDRFADWYATWWDYAERRLIDRVRGSWRHELDPDNRPAATVWPGKPDIYHALQATLVPRLPLAPMLPAALRDGSLR</sequence>